<proteinExistence type="predicted"/>
<accession>A0A482ETU4</accession>
<organism evidence="1">
    <name type="scientific">Salmonella sp</name>
    <dbReference type="NCBI Taxonomy" id="599"/>
    <lineage>
        <taxon>Bacteria</taxon>
        <taxon>Pseudomonadati</taxon>
        <taxon>Pseudomonadota</taxon>
        <taxon>Gammaproteobacteria</taxon>
        <taxon>Enterobacterales</taxon>
        <taxon>Enterobacteriaceae</taxon>
        <taxon>Salmonella</taxon>
    </lineage>
</organism>
<reference evidence="1" key="1">
    <citation type="submission" date="2019-01" db="EMBL/GenBank/DDBJ databases">
        <title>Salmonella strain 1423 plasmid sequences.</title>
        <authorList>
            <person name="Chen K."/>
            <person name="Chen S."/>
        </authorList>
    </citation>
    <scope>NUCLEOTIDE SEQUENCE</scope>
    <source>
        <strain evidence="1">Sa1423</strain>
        <plasmid evidence="1">pSa1423-160k</plasmid>
    </source>
</reference>
<dbReference type="RefSeq" id="WP_225312355.1">
    <property type="nucleotide sequence ID" value="NZ_MK356558.1"/>
</dbReference>
<geneLocation type="plasmid" evidence="1">
    <name>pSa1423-160k</name>
</geneLocation>
<gene>
    <name evidence="1" type="ORF">NNIBIDOC_00137</name>
</gene>
<dbReference type="AlphaFoldDB" id="A0A482ETU4"/>
<keyword evidence="1" id="KW-0614">Plasmid</keyword>
<evidence type="ECO:0000313" key="1">
    <source>
        <dbReference type="EMBL" id="QBM91466.1"/>
    </source>
</evidence>
<dbReference type="EMBL" id="MK356558">
    <property type="protein sequence ID" value="QBM91466.1"/>
    <property type="molecule type" value="Genomic_DNA"/>
</dbReference>
<name>A0A482ETU4_SALSP</name>
<protein>
    <submittedName>
        <fullName evidence="1">Uncharacterized protein</fullName>
    </submittedName>
</protein>
<sequence length="78" mass="8670">MSTGAISCGFYLIAEQLLSKVVARKLARAAKMMMEIRSGRGVKSNAQGWRRKESRDALREDIANANDKLSKLRASQTK</sequence>